<dbReference type="EMBL" id="KF124512">
    <property type="protein sequence ID" value="AIA91828.1"/>
    <property type="molecule type" value="Genomic_DNA"/>
</dbReference>
<evidence type="ECO:0000256" key="1">
    <source>
        <dbReference type="ARBA" id="ARBA00001695"/>
    </source>
</evidence>
<dbReference type="PANTHER" id="PTHR34983:SF1">
    <property type="entry name" value="ARABINOGALACTAN ENDO-BETA-1,4-GALACTANASE A"/>
    <property type="match status" value="1"/>
</dbReference>
<organism evidence="8">
    <name type="scientific">uncultured Brachybacterium sp</name>
    <dbReference type="NCBI Taxonomy" id="189680"/>
    <lineage>
        <taxon>Bacteria</taxon>
        <taxon>Bacillati</taxon>
        <taxon>Actinomycetota</taxon>
        <taxon>Actinomycetes</taxon>
        <taxon>Micrococcales</taxon>
        <taxon>Dermabacteraceae</taxon>
        <taxon>Brachybacterium</taxon>
        <taxon>environmental samples</taxon>
    </lineage>
</organism>
<proteinExistence type="inferred from homology"/>
<evidence type="ECO:0000256" key="7">
    <source>
        <dbReference type="SAM" id="MobiDB-lite"/>
    </source>
</evidence>
<dbReference type="GO" id="GO:0031218">
    <property type="term" value="F:arabinogalactan endo-1,4-beta-galactosidase activity"/>
    <property type="evidence" value="ECO:0007669"/>
    <property type="project" value="UniProtKB-EC"/>
</dbReference>
<dbReference type="GO" id="GO:0015926">
    <property type="term" value="F:glucosidase activity"/>
    <property type="evidence" value="ECO:0007669"/>
    <property type="project" value="InterPro"/>
</dbReference>
<sequence length="130" mass="13540">NLRAISSRYDRDVIVVETAYGFRPDLPGGEPVFTAEGAAIGGFPATPGGQAAFLDRLSEVIGQVPGGRGLGAVYWEPAWLALPGTTWATEAGMDYAEDHAAPGNGWDKPVPVRSRGQRAAGSGQRSAVSD</sequence>
<dbReference type="EC" id="3.2.1.89" evidence="3 6"/>
<comment type="catalytic activity">
    <reaction evidence="1 6">
        <text>The enzyme specifically hydrolyzes (1-&gt;4)-beta-D-galactosidic linkages in type I arabinogalactans.</text>
        <dbReference type="EC" id="3.2.1.89"/>
    </reaction>
</comment>
<comment type="similarity">
    <text evidence="2 6">Belongs to the glycosyl hydrolase 53 family.</text>
</comment>
<evidence type="ECO:0000313" key="8">
    <source>
        <dbReference type="EMBL" id="AIA91828.1"/>
    </source>
</evidence>
<dbReference type="Pfam" id="PF07745">
    <property type="entry name" value="Glyco_hydro_53"/>
    <property type="match status" value="1"/>
</dbReference>
<accession>A0A060C585</accession>
<feature type="region of interest" description="Disordered" evidence="7">
    <location>
        <begin position="97"/>
        <end position="130"/>
    </location>
</feature>
<evidence type="ECO:0000256" key="6">
    <source>
        <dbReference type="RuleBase" id="RU361192"/>
    </source>
</evidence>
<dbReference type="SUPFAM" id="SSF51445">
    <property type="entry name" value="(Trans)glycosidases"/>
    <property type="match status" value="1"/>
</dbReference>
<name>A0A060C585_9MICO</name>
<dbReference type="AlphaFoldDB" id="A0A060C585"/>
<evidence type="ECO:0000256" key="4">
    <source>
        <dbReference type="ARBA" id="ARBA00022801"/>
    </source>
</evidence>
<dbReference type="GO" id="GO:0045490">
    <property type="term" value="P:pectin catabolic process"/>
    <property type="evidence" value="ECO:0007669"/>
    <property type="project" value="TreeGrafter"/>
</dbReference>
<evidence type="ECO:0000256" key="5">
    <source>
        <dbReference type="ARBA" id="ARBA00023295"/>
    </source>
</evidence>
<reference evidence="8" key="1">
    <citation type="journal article" date="2013" name="Environ. Microbiol.">
        <title>Seasonally variable intestinal metagenomes of the red palm weevil (Rhynchophorus ferrugineus).</title>
        <authorList>
            <person name="Jia S."/>
            <person name="Zhang X."/>
            <person name="Zhang G."/>
            <person name="Yin A."/>
            <person name="Zhang S."/>
            <person name="Li F."/>
            <person name="Wang L."/>
            <person name="Zhao D."/>
            <person name="Yun Q."/>
            <person name="Tala"/>
            <person name="Wang J."/>
            <person name="Sun G."/>
            <person name="Baabdullah M."/>
            <person name="Yu X."/>
            <person name="Hu S."/>
            <person name="Al-Mssallem I.S."/>
            <person name="Yu J."/>
        </authorList>
    </citation>
    <scope>NUCLEOTIDE SEQUENCE</scope>
</reference>
<evidence type="ECO:0000256" key="3">
    <source>
        <dbReference type="ARBA" id="ARBA00012556"/>
    </source>
</evidence>
<dbReference type="InterPro" id="IPR017853">
    <property type="entry name" value="GH"/>
</dbReference>
<evidence type="ECO:0000256" key="2">
    <source>
        <dbReference type="ARBA" id="ARBA00010687"/>
    </source>
</evidence>
<protein>
    <recommendedName>
        <fullName evidence="3 6">Arabinogalactan endo-beta-1,4-galactanase</fullName>
        <ecNumber evidence="3 6">3.2.1.89</ecNumber>
    </recommendedName>
</protein>
<dbReference type="InterPro" id="IPR011683">
    <property type="entry name" value="Glyco_hydro_53"/>
</dbReference>
<dbReference type="Gene3D" id="3.20.20.80">
    <property type="entry name" value="Glycosidases"/>
    <property type="match status" value="1"/>
</dbReference>
<dbReference type="PANTHER" id="PTHR34983">
    <property type="entry name" value="ARABINOGALACTAN ENDO-BETA-1,4-GALACTANASE A"/>
    <property type="match status" value="1"/>
</dbReference>
<keyword evidence="5 6" id="KW-0326">Glycosidase</keyword>
<keyword evidence="4 6" id="KW-0378">Hydrolase</keyword>
<feature type="non-terminal residue" evidence="8">
    <location>
        <position position="1"/>
    </location>
</feature>